<proteinExistence type="inferred from homology"/>
<dbReference type="PRINTS" id="PR00080">
    <property type="entry name" value="SDRFAMILY"/>
</dbReference>
<dbReference type="CDD" id="cd05233">
    <property type="entry name" value="SDR_c"/>
    <property type="match status" value="1"/>
</dbReference>
<dbReference type="PRINTS" id="PR00081">
    <property type="entry name" value="GDHRDH"/>
</dbReference>
<evidence type="ECO:0000256" key="4">
    <source>
        <dbReference type="RuleBase" id="RU000363"/>
    </source>
</evidence>
<dbReference type="PROSITE" id="PS00061">
    <property type="entry name" value="ADH_SHORT"/>
    <property type="match status" value="1"/>
</dbReference>
<evidence type="ECO:0000256" key="3">
    <source>
        <dbReference type="ARBA" id="ARBA00023002"/>
    </source>
</evidence>
<dbReference type="PANTHER" id="PTHR43391:SF14">
    <property type="entry name" value="DEHYDROGENASE_REDUCTASE SDR FAMILY PROTEIN 7-LIKE"/>
    <property type="match status" value="1"/>
</dbReference>
<dbReference type="SUPFAM" id="SSF51735">
    <property type="entry name" value="NAD(P)-binding Rossmann-fold domains"/>
    <property type="match status" value="1"/>
</dbReference>
<dbReference type="InterPro" id="IPR002347">
    <property type="entry name" value="SDR_fam"/>
</dbReference>
<organism evidence="5 6">
    <name type="scientific">Candidatus Collierbacteria bacterium GW2011_GWA2_44_99</name>
    <dbReference type="NCBI Taxonomy" id="1618380"/>
    <lineage>
        <taxon>Bacteria</taxon>
        <taxon>Candidatus Collieribacteriota</taxon>
    </lineage>
</organism>
<comment type="caution">
    <text evidence="5">The sequence shown here is derived from an EMBL/GenBank/DDBJ whole genome shotgun (WGS) entry which is preliminary data.</text>
</comment>
<dbReference type="EMBL" id="LCJW01000012">
    <property type="protein sequence ID" value="KKT86364.1"/>
    <property type="molecule type" value="Genomic_DNA"/>
</dbReference>
<gene>
    <name evidence="5" type="ORF">UW84_C0012G0002</name>
</gene>
<keyword evidence="2" id="KW-0521">NADP</keyword>
<keyword evidence="3" id="KW-0560">Oxidoreductase</keyword>
<dbReference type="Proteomes" id="UP000034797">
    <property type="component" value="Unassembled WGS sequence"/>
</dbReference>
<sequence length="332" mass="35767">MASKLSSNHQVVILSHNEEKLKQVSQELNCDFVMADVTDYSLLEEAVKQVIEKYHRIDILINNAGIWTEGKLEETDPQQIEEVIRVNTLGTIFLSKLIIPVMKSQKGGRIINIISQDGLHAKKEHAVYSASKWAITGFTQCLQMDLSGQNISVTGIYPGLMKTALFQKQGVPRDLSHALELTEVANLIEYVINLSPDTLITDIGIKNIINPTNMDDNTSVPQIGLDINPDMITPQIGSPSLTPPTPTTDVPATPLPGVIDITPGASDQPQGTGHLADLIPQPITTPAPVAQITPDVPVTPPVILSVAEGSPSTIITPPTSPLAEDPDLVKLA</sequence>
<comment type="similarity">
    <text evidence="1 4">Belongs to the short-chain dehydrogenases/reductases (SDR) family.</text>
</comment>
<dbReference type="Pfam" id="PF00106">
    <property type="entry name" value="adh_short"/>
    <property type="match status" value="1"/>
</dbReference>
<dbReference type="InterPro" id="IPR020904">
    <property type="entry name" value="Sc_DH/Rdtase_CS"/>
</dbReference>
<dbReference type="AlphaFoldDB" id="A0A0G1NQ90"/>
<dbReference type="Gene3D" id="3.40.50.720">
    <property type="entry name" value="NAD(P)-binding Rossmann-like Domain"/>
    <property type="match status" value="1"/>
</dbReference>
<dbReference type="PANTHER" id="PTHR43391">
    <property type="entry name" value="RETINOL DEHYDROGENASE-RELATED"/>
    <property type="match status" value="1"/>
</dbReference>
<name>A0A0G1NQ90_9BACT</name>
<evidence type="ECO:0000256" key="2">
    <source>
        <dbReference type="ARBA" id="ARBA00022857"/>
    </source>
</evidence>
<protein>
    <submittedName>
        <fullName evidence="5">KR domain protein</fullName>
    </submittedName>
</protein>
<evidence type="ECO:0000313" key="5">
    <source>
        <dbReference type="EMBL" id="KKT86364.1"/>
    </source>
</evidence>
<dbReference type="GO" id="GO:0016491">
    <property type="term" value="F:oxidoreductase activity"/>
    <property type="evidence" value="ECO:0007669"/>
    <property type="project" value="UniProtKB-KW"/>
</dbReference>
<accession>A0A0G1NQ90</accession>
<reference evidence="5 6" key="1">
    <citation type="journal article" date="2015" name="Nature">
        <title>rRNA introns, odd ribosomes, and small enigmatic genomes across a large radiation of phyla.</title>
        <authorList>
            <person name="Brown C.T."/>
            <person name="Hug L.A."/>
            <person name="Thomas B.C."/>
            <person name="Sharon I."/>
            <person name="Castelle C.J."/>
            <person name="Singh A."/>
            <person name="Wilkins M.J."/>
            <person name="Williams K.H."/>
            <person name="Banfield J.F."/>
        </authorList>
    </citation>
    <scope>NUCLEOTIDE SEQUENCE [LARGE SCALE GENOMIC DNA]</scope>
</reference>
<evidence type="ECO:0000313" key="6">
    <source>
        <dbReference type="Proteomes" id="UP000034797"/>
    </source>
</evidence>
<dbReference type="InterPro" id="IPR036291">
    <property type="entry name" value="NAD(P)-bd_dom_sf"/>
</dbReference>
<evidence type="ECO:0000256" key="1">
    <source>
        <dbReference type="ARBA" id="ARBA00006484"/>
    </source>
</evidence>